<dbReference type="GO" id="GO:0005634">
    <property type="term" value="C:nucleus"/>
    <property type="evidence" value="ECO:0007669"/>
    <property type="project" value="TreeGrafter"/>
</dbReference>
<dbReference type="AlphaFoldDB" id="A0A316U8W2"/>
<feature type="region of interest" description="Disordered" evidence="5">
    <location>
        <begin position="137"/>
        <end position="178"/>
    </location>
</feature>
<dbReference type="InterPro" id="IPR051038">
    <property type="entry name" value="RMT2/GAMT_Mtase"/>
</dbReference>
<dbReference type="PANTHER" id="PTHR32379:SF1">
    <property type="entry name" value="GUANIDINOACETATE N-METHYLTRANSFERASE"/>
    <property type="match status" value="1"/>
</dbReference>
<feature type="repeat" description="ANK" evidence="4">
    <location>
        <begin position="66"/>
        <end position="98"/>
    </location>
</feature>
<evidence type="ECO:0000256" key="5">
    <source>
        <dbReference type="SAM" id="MobiDB-lite"/>
    </source>
</evidence>
<evidence type="ECO:0000313" key="7">
    <source>
        <dbReference type="EMBL" id="PWN19425.1"/>
    </source>
</evidence>
<dbReference type="InterPro" id="IPR002110">
    <property type="entry name" value="Ankyrin_rpt"/>
</dbReference>
<organism evidence="7 8">
    <name type="scientific">Pseudomicrostroma glucosiphilum</name>
    <dbReference type="NCBI Taxonomy" id="1684307"/>
    <lineage>
        <taxon>Eukaryota</taxon>
        <taxon>Fungi</taxon>
        <taxon>Dikarya</taxon>
        <taxon>Basidiomycota</taxon>
        <taxon>Ustilaginomycotina</taxon>
        <taxon>Exobasidiomycetes</taxon>
        <taxon>Microstromatales</taxon>
        <taxon>Microstromatales incertae sedis</taxon>
        <taxon>Pseudomicrostroma</taxon>
    </lineage>
</organism>
<keyword evidence="1" id="KW-0489">Methyltransferase</keyword>
<dbReference type="GO" id="GO:0032259">
    <property type="term" value="P:methylation"/>
    <property type="evidence" value="ECO:0007669"/>
    <property type="project" value="UniProtKB-KW"/>
</dbReference>
<keyword evidence="8" id="KW-1185">Reference proteome</keyword>
<reference evidence="7 8" key="1">
    <citation type="journal article" date="2018" name="Mol. Biol. Evol.">
        <title>Broad Genomic Sampling Reveals a Smut Pathogenic Ancestry of the Fungal Clade Ustilaginomycotina.</title>
        <authorList>
            <person name="Kijpornyongpan T."/>
            <person name="Mondo S.J."/>
            <person name="Barry K."/>
            <person name="Sandor L."/>
            <person name="Lee J."/>
            <person name="Lipzen A."/>
            <person name="Pangilinan J."/>
            <person name="LaButti K."/>
            <person name="Hainaut M."/>
            <person name="Henrissat B."/>
            <person name="Grigoriev I.V."/>
            <person name="Spatafora J.W."/>
            <person name="Aime M.C."/>
        </authorList>
    </citation>
    <scope>NUCLEOTIDE SEQUENCE [LARGE SCALE GENOMIC DNA]</scope>
    <source>
        <strain evidence="7 8">MCA 4718</strain>
    </source>
</reference>
<dbReference type="EMBL" id="KZ819331">
    <property type="protein sequence ID" value="PWN19425.1"/>
    <property type="molecule type" value="Genomic_DNA"/>
</dbReference>
<proteinExistence type="predicted"/>
<evidence type="ECO:0000259" key="6">
    <source>
        <dbReference type="PROSITE" id="PS51559"/>
    </source>
</evidence>
<keyword evidence="2" id="KW-0808">Transferase</keyword>
<dbReference type="CDD" id="cd02440">
    <property type="entry name" value="AdoMet_MTases"/>
    <property type="match status" value="1"/>
</dbReference>
<dbReference type="SMART" id="SM00248">
    <property type="entry name" value="ANK"/>
    <property type="match status" value="1"/>
</dbReference>
<dbReference type="Gene3D" id="1.25.40.20">
    <property type="entry name" value="Ankyrin repeat-containing domain"/>
    <property type="match status" value="1"/>
</dbReference>
<dbReference type="SUPFAM" id="SSF48403">
    <property type="entry name" value="Ankyrin repeat"/>
    <property type="match status" value="1"/>
</dbReference>
<dbReference type="PROSITE" id="PS51559">
    <property type="entry name" value="SAM_RMT2"/>
    <property type="match status" value="1"/>
</dbReference>
<dbReference type="Pfam" id="PF12796">
    <property type="entry name" value="Ank_2"/>
    <property type="match status" value="1"/>
</dbReference>
<keyword evidence="4" id="KW-0040">ANK repeat</keyword>
<dbReference type="SUPFAM" id="SSF53335">
    <property type="entry name" value="S-adenosyl-L-methionine-dependent methyltransferases"/>
    <property type="match status" value="1"/>
</dbReference>
<keyword evidence="3" id="KW-0949">S-adenosyl-L-methionine</keyword>
<dbReference type="PROSITE" id="PS50088">
    <property type="entry name" value="ANK_REPEAT"/>
    <property type="match status" value="1"/>
</dbReference>
<evidence type="ECO:0000256" key="3">
    <source>
        <dbReference type="ARBA" id="ARBA00022691"/>
    </source>
</evidence>
<name>A0A316U8W2_9BASI</name>
<dbReference type="PROSITE" id="PS50297">
    <property type="entry name" value="ANK_REP_REGION"/>
    <property type="match status" value="1"/>
</dbReference>
<dbReference type="RefSeq" id="XP_025346585.1">
    <property type="nucleotide sequence ID" value="XM_025492911.1"/>
</dbReference>
<evidence type="ECO:0000256" key="2">
    <source>
        <dbReference type="ARBA" id="ARBA00022679"/>
    </source>
</evidence>
<dbReference type="InterPro" id="IPR026480">
    <property type="entry name" value="RMT2_dom"/>
</dbReference>
<dbReference type="GO" id="GO:0005737">
    <property type="term" value="C:cytoplasm"/>
    <property type="evidence" value="ECO:0007669"/>
    <property type="project" value="TreeGrafter"/>
</dbReference>
<dbReference type="PANTHER" id="PTHR32379">
    <property type="entry name" value="GUANIDINOACETATE N-METHYLTRANSFERASE"/>
    <property type="match status" value="1"/>
</dbReference>
<dbReference type="InterPro" id="IPR036770">
    <property type="entry name" value="Ankyrin_rpt-contain_sf"/>
</dbReference>
<dbReference type="GeneID" id="37014645"/>
<protein>
    <recommendedName>
        <fullName evidence="6">RMT2 domain-containing protein</fullName>
    </recommendedName>
</protein>
<accession>A0A316U8W2</accession>
<dbReference type="Gene3D" id="3.40.50.150">
    <property type="entry name" value="Vaccinia Virus protein VP39"/>
    <property type="match status" value="1"/>
</dbReference>
<evidence type="ECO:0000313" key="8">
    <source>
        <dbReference type="Proteomes" id="UP000245942"/>
    </source>
</evidence>
<dbReference type="STRING" id="1684307.A0A316U8W2"/>
<dbReference type="OrthoDB" id="19014at2759"/>
<dbReference type="InterPro" id="IPR029063">
    <property type="entry name" value="SAM-dependent_MTases_sf"/>
</dbReference>
<dbReference type="Proteomes" id="UP000245942">
    <property type="component" value="Unassembled WGS sequence"/>
</dbReference>
<feature type="domain" description="RMT2" evidence="6">
    <location>
        <begin position="191"/>
        <end position="432"/>
    </location>
</feature>
<evidence type="ECO:0000256" key="4">
    <source>
        <dbReference type="PROSITE-ProRule" id="PRU00023"/>
    </source>
</evidence>
<dbReference type="GO" id="GO:0019702">
    <property type="term" value="F:protein arginine N5-methyltransferase activity"/>
    <property type="evidence" value="ECO:0007669"/>
    <property type="project" value="TreeGrafter"/>
</dbReference>
<evidence type="ECO:0000256" key="1">
    <source>
        <dbReference type="ARBA" id="ARBA00022603"/>
    </source>
</evidence>
<sequence>MTESAASGSSSAVLSPNEQLLAAASAGDLLTIKSLLTTPPSDSDPSSSSTTPSALAQPWYESPICLGWSALHFAAERGHTHVIKYLLRNGAIWNAVDIHGVTAGEVAWSGNWEGAYRALLDEGVRQTLLLNALAERAEEQASQSGEGEEGEEAEAAGSDVKEASGDAGGSVAHSGEDSDTVMTLTAPANELANSNLAFLSSPLRFFTDEKGKERCLDQDDNMVMAGWETNIMRRSADALCKDFPPRYEVHDEDGERRTEGFRVLNIGYGLGIVDDFFQEYKPARHVIVEPHPDAIKYFKSKAISKAEGVELIPKRWEDALLDPELGEFDVVYADPFAQDYRDLKKLFDLLPNVLNGRKARFSFFHGLAGTNRFFYDVYTRLSELDLRDVGMETEWETVPVKMEDKEEVWRGVRREYWKLDQYRLPICQMSIF</sequence>
<gene>
    <name evidence="7" type="ORF">BCV69DRAFT_284058</name>
</gene>